<dbReference type="InterPro" id="IPR001958">
    <property type="entry name" value="Tet-R_TetA/multi-R_MdtG-like"/>
</dbReference>
<feature type="region of interest" description="Disordered" evidence="6">
    <location>
        <begin position="360"/>
        <end position="384"/>
    </location>
</feature>
<comment type="caution">
    <text evidence="9">The sequence shown here is derived from an EMBL/GenBank/DDBJ whole genome shotgun (WGS) entry which is preliminary data.</text>
</comment>
<dbReference type="Gene3D" id="1.20.1250.20">
    <property type="entry name" value="MFS general substrate transporter like domains"/>
    <property type="match status" value="1"/>
</dbReference>
<feature type="transmembrane region" description="Helical" evidence="7">
    <location>
        <begin position="190"/>
        <end position="211"/>
    </location>
</feature>
<dbReference type="PANTHER" id="PTHR23504">
    <property type="entry name" value="MAJOR FACILITATOR SUPERFAMILY DOMAIN-CONTAINING PROTEIN 10"/>
    <property type="match status" value="1"/>
</dbReference>
<feature type="transmembrane region" description="Helical" evidence="7">
    <location>
        <begin position="572"/>
        <end position="592"/>
    </location>
</feature>
<keyword evidence="3 7" id="KW-0812">Transmembrane</keyword>
<name>A0AAN7TZV8_9MYCE</name>
<accession>A0AAN7TZV8</accession>
<feature type="transmembrane region" description="Helical" evidence="7">
    <location>
        <begin position="223"/>
        <end position="248"/>
    </location>
</feature>
<evidence type="ECO:0000313" key="9">
    <source>
        <dbReference type="EMBL" id="KAK5578633.1"/>
    </source>
</evidence>
<evidence type="ECO:0000313" key="10">
    <source>
        <dbReference type="Proteomes" id="UP001344447"/>
    </source>
</evidence>
<feature type="transmembrane region" description="Helical" evidence="7">
    <location>
        <begin position="499"/>
        <end position="527"/>
    </location>
</feature>
<dbReference type="Proteomes" id="UP001344447">
    <property type="component" value="Unassembled WGS sequence"/>
</dbReference>
<dbReference type="SUPFAM" id="SSF103473">
    <property type="entry name" value="MFS general substrate transporter"/>
    <property type="match status" value="1"/>
</dbReference>
<dbReference type="InterPro" id="IPR036259">
    <property type="entry name" value="MFS_trans_sf"/>
</dbReference>
<evidence type="ECO:0000259" key="8">
    <source>
        <dbReference type="PROSITE" id="PS50850"/>
    </source>
</evidence>
<dbReference type="GO" id="GO:0016020">
    <property type="term" value="C:membrane"/>
    <property type="evidence" value="ECO:0007669"/>
    <property type="project" value="UniProtKB-SubCell"/>
</dbReference>
<dbReference type="CDD" id="cd17330">
    <property type="entry name" value="MFS_SLC46_TetA_like"/>
    <property type="match status" value="1"/>
</dbReference>
<evidence type="ECO:0000256" key="6">
    <source>
        <dbReference type="SAM" id="MobiDB-lite"/>
    </source>
</evidence>
<feature type="transmembrane region" description="Helical" evidence="7">
    <location>
        <begin position="399"/>
        <end position="426"/>
    </location>
</feature>
<feature type="transmembrane region" description="Helical" evidence="7">
    <location>
        <begin position="438"/>
        <end position="459"/>
    </location>
</feature>
<feature type="compositionally biased region" description="Basic and acidic residues" evidence="6">
    <location>
        <begin position="1"/>
        <end position="10"/>
    </location>
</feature>
<keyword evidence="2" id="KW-0813">Transport</keyword>
<feature type="compositionally biased region" description="Polar residues" evidence="6">
    <location>
        <begin position="31"/>
        <end position="46"/>
    </location>
</feature>
<evidence type="ECO:0000256" key="3">
    <source>
        <dbReference type="ARBA" id="ARBA00022692"/>
    </source>
</evidence>
<evidence type="ECO:0000256" key="5">
    <source>
        <dbReference type="ARBA" id="ARBA00023136"/>
    </source>
</evidence>
<keyword evidence="4 7" id="KW-1133">Transmembrane helix</keyword>
<dbReference type="PANTHER" id="PTHR23504:SF111">
    <property type="entry name" value="MAJOR FACILITATOR SUPERFAMILY (MFS) PROFILE DOMAIN-CONTAINING PROTEIN"/>
    <property type="match status" value="1"/>
</dbReference>
<dbReference type="InterPro" id="IPR011701">
    <property type="entry name" value="MFS"/>
</dbReference>
<dbReference type="AlphaFoldDB" id="A0AAN7TZV8"/>
<dbReference type="PROSITE" id="PS50850">
    <property type="entry name" value="MFS"/>
    <property type="match status" value="1"/>
</dbReference>
<dbReference type="InterPro" id="IPR020846">
    <property type="entry name" value="MFS_dom"/>
</dbReference>
<reference evidence="9 10" key="1">
    <citation type="submission" date="2023-11" db="EMBL/GenBank/DDBJ databases">
        <title>Dfirmibasis_genome.</title>
        <authorList>
            <person name="Edelbroek B."/>
            <person name="Kjellin J."/>
            <person name="Jerlstrom-Hultqvist J."/>
            <person name="Soderbom F."/>
        </authorList>
    </citation>
    <scope>NUCLEOTIDE SEQUENCE [LARGE SCALE GENOMIC DNA]</scope>
    <source>
        <strain evidence="9 10">TNS-C-14</strain>
    </source>
</reference>
<protein>
    <recommendedName>
        <fullName evidence="8">Major facilitator superfamily (MFS) profile domain-containing protein</fullName>
    </recommendedName>
</protein>
<comment type="subcellular location">
    <subcellularLocation>
        <location evidence="1">Membrane</location>
        <topology evidence="1">Multi-pass membrane protein</topology>
    </subcellularLocation>
</comment>
<dbReference type="PRINTS" id="PR01035">
    <property type="entry name" value="TCRTETA"/>
</dbReference>
<sequence>MTHNDERIPFENDDNDNNDTNNSSHHHSSLTDESVNSNSNHQNSRSYSEDDFSDIRLSASNNKTTIITKNSVNTIDEVEMDDLNHQQEHSSKYNGAVIADGTDHYEGGDNENKKMLEKETRDTDSDSGVTKPKIIDEEDEPAQPIPRHIWIRVLLVYYAVFSDGLSLTLIQPFLPQILEERWGFQEADVGYVSGILVGVYSFARFGSGFYLGHFSDKYGRKPFLVMSLFVTGVGTVLFALMPNVWLAVGLRMIEGLFSNTTALCQATLADMVDKKNRAAVFAYLGGTYALSRCISSSMGGFIVKIFEETDNPYLYPCIIGGSIVLLSSLLILLAHPETHPKYTSLSYDKQYKAINEAASQMEENNKQQTSTDTTSTPTPPKKDKTFKEGMQIIMKDRGLVLLMVVGGLNSFNNGGLLLSLVLFSSAKTANRGLGFDSMGTGIIFTILGFFGFLWQILLFKKVSGRFGLKRQYTVGMILLSVGMALFPLSYVAWNIQGYPLAWVTVGIVVPIISVGFMSGLPIVQGMVANCSNPEIQGLTQGSTQSINSMLRSFGPAISGAIFSASAAHSQPWVLFIVLSIIYVCVAIISLYLPDTVDINHKALKQKRELRKNNSH</sequence>
<feature type="domain" description="Major facilitator superfamily (MFS) profile" evidence="8">
    <location>
        <begin position="152"/>
        <end position="597"/>
    </location>
</feature>
<evidence type="ECO:0000256" key="1">
    <source>
        <dbReference type="ARBA" id="ARBA00004141"/>
    </source>
</evidence>
<organism evidence="9 10">
    <name type="scientific">Dictyostelium firmibasis</name>
    <dbReference type="NCBI Taxonomy" id="79012"/>
    <lineage>
        <taxon>Eukaryota</taxon>
        <taxon>Amoebozoa</taxon>
        <taxon>Evosea</taxon>
        <taxon>Eumycetozoa</taxon>
        <taxon>Dictyostelia</taxon>
        <taxon>Dictyosteliales</taxon>
        <taxon>Dictyosteliaceae</taxon>
        <taxon>Dictyostelium</taxon>
    </lineage>
</organism>
<evidence type="ECO:0000256" key="4">
    <source>
        <dbReference type="ARBA" id="ARBA00022989"/>
    </source>
</evidence>
<evidence type="ECO:0000256" key="2">
    <source>
        <dbReference type="ARBA" id="ARBA00022448"/>
    </source>
</evidence>
<proteinExistence type="predicted"/>
<keyword evidence="10" id="KW-1185">Reference proteome</keyword>
<feature type="region of interest" description="Disordered" evidence="6">
    <location>
        <begin position="1"/>
        <end position="51"/>
    </location>
</feature>
<keyword evidence="5 7" id="KW-0472">Membrane</keyword>
<evidence type="ECO:0000256" key="7">
    <source>
        <dbReference type="SAM" id="Phobius"/>
    </source>
</evidence>
<feature type="transmembrane region" description="Helical" evidence="7">
    <location>
        <begin position="471"/>
        <end position="493"/>
    </location>
</feature>
<feature type="transmembrane region" description="Helical" evidence="7">
    <location>
        <begin position="313"/>
        <end position="334"/>
    </location>
</feature>
<dbReference type="Pfam" id="PF07690">
    <property type="entry name" value="MFS_1"/>
    <property type="match status" value="1"/>
</dbReference>
<gene>
    <name evidence="9" type="ORF">RB653_008305</name>
</gene>
<dbReference type="GO" id="GO:0022857">
    <property type="term" value="F:transmembrane transporter activity"/>
    <property type="evidence" value="ECO:0007669"/>
    <property type="project" value="InterPro"/>
</dbReference>
<dbReference type="EMBL" id="JAVFKY010000003">
    <property type="protein sequence ID" value="KAK5578633.1"/>
    <property type="molecule type" value="Genomic_DNA"/>
</dbReference>